<reference evidence="1 2" key="1">
    <citation type="submission" date="2013-05" db="EMBL/GenBank/DDBJ databases">
        <title>Genome assembly of Chondromyces apiculatus DSM 436.</title>
        <authorList>
            <person name="Sharma G."/>
            <person name="Khatri I."/>
            <person name="Kaur C."/>
            <person name="Mayilraj S."/>
            <person name="Subramanian S."/>
        </authorList>
    </citation>
    <scope>NUCLEOTIDE SEQUENCE [LARGE SCALE GENOMIC DNA]</scope>
    <source>
        <strain evidence="1 2">DSM 436</strain>
    </source>
</reference>
<evidence type="ECO:0000313" key="2">
    <source>
        <dbReference type="Proteomes" id="UP000019678"/>
    </source>
</evidence>
<sequence length="113" mass="12356">MSAIVISAGAAIRAYGGTKDNRPGVVLRRHPIDGVWWVFVAFGTSQPPPVDVEPPPVFVDRSHHAFASLGLDKPTWFTRRGAGRLREDDPSLRHVGTCPPDVLVALRQLFGFT</sequence>
<proteinExistence type="predicted"/>
<dbReference type="STRING" id="1192034.CAP_6575"/>
<evidence type="ECO:0000313" key="1">
    <source>
        <dbReference type="EMBL" id="EYF02685.1"/>
    </source>
</evidence>
<protein>
    <recommendedName>
        <fullName evidence="3">PemK-like protein</fullName>
    </recommendedName>
</protein>
<dbReference type="EMBL" id="ASRX01000056">
    <property type="protein sequence ID" value="EYF02685.1"/>
    <property type="molecule type" value="Genomic_DNA"/>
</dbReference>
<dbReference type="AlphaFoldDB" id="A0A017T1G0"/>
<name>A0A017T1G0_9BACT</name>
<dbReference type="Proteomes" id="UP000019678">
    <property type="component" value="Unassembled WGS sequence"/>
</dbReference>
<organism evidence="1 2">
    <name type="scientific">Chondromyces apiculatus DSM 436</name>
    <dbReference type="NCBI Taxonomy" id="1192034"/>
    <lineage>
        <taxon>Bacteria</taxon>
        <taxon>Pseudomonadati</taxon>
        <taxon>Myxococcota</taxon>
        <taxon>Polyangia</taxon>
        <taxon>Polyangiales</taxon>
        <taxon>Polyangiaceae</taxon>
        <taxon>Chondromyces</taxon>
    </lineage>
</organism>
<keyword evidence="2" id="KW-1185">Reference proteome</keyword>
<dbReference type="RefSeq" id="WP_044247090.1">
    <property type="nucleotide sequence ID" value="NZ_ASRX01000056.1"/>
</dbReference>
<gene>
    <name evidence="1" type="ORF">CAP_6575</name>
</gene>
<comment type="caution">
    <text evidence="1">The sequence shown here is derived from an EMBL/GenBank/DDBJ whole genome shotgun (WGS) entry which is preliminary data.</text>
</comment>
<evidence type="ECO:0008006" key="3">
    <source>
        <dbReference type="Google" id="ProtNLM"/>
    </source>
</evidence>
<accession>A0A017T1G0</accession>